<dbReference type="SUPFAM" id="SSF51344">
    <property type="entry name" value="Epsilon subunit of F1F0-ATP synthase N-terminal domain"/>
    <property type="match status" value="1"/>
</dbReference>
<evidence type="ECO:0000313" key="4">
    <source>
        <dbReference type="Proteomes" id="UP001214992"/>
    </source>
</evidence>
<dbReference type="Proteomes" id="UP001214992">
    <property type="component" value="Chromosome"/>
</dbReference>
<dbReference type="RefSeq" id="WP_274360534.1">
    <property type="nucleotide sequence ID" value="NZ_CP110496.1"/>
</dbReference>
<organism evidence="3 4">
    <name type="scientific">Candidatus Purcelliella pentastirinorum</name>
    <dbReference type="NCBI Taxonomy" id="472834"/>
    <lineage>
        <taxon>Bacteria</taxon>
        <taxon>Pseudomonadati</taxon>
        <taxon>Pseudomonadota</taxon>
        <taxon>Gammaproteobacteria</taxon>
        <taxon>Enterobacterales</taxon>
        <taxon>Enterobacteriaceae</taxon>
        <taxon>Candidatus Purcelliella</taxon>
    </lineage>
</organism>
<name>A0AAX3N7D0_9ENTR</name>
<evidence type="ECO:0000313" key="3">
    <source>
        <dbReference type="EMBL" id="WDI78507.1"/>
    </source>
</evidence>
<reference evidence="3" key="1">
    <citation type="submission" date="2022-11" db="EMBL/GenBank/DDBJ databases">
        <title>Genomic comparisons reveal selection pressure and functional variation between nutritional endosymbionts of cave-adapted and epigean Hawaiian planthoppers.</title>
        <authorList>
            <person name="Gossett J.M."/>
            <person name="Porter M.L."/>
            <person name="Vasquez Y."/>
            <person name="Bennett G.M."/>
            <person name="Chong R.A."/>
        </authorList>
    </citation>
    <scope>NUCLEOTIDE SEQUENCE</scope>
    <source>
        <strain evidence="3">OPOL2</strain>
    </source>
</reference>
<sequence>MLNLNIFGFENNFSFNNILKIYVMSFYGELCIYPNHSPLLVYVKSGIVLYDNKKQFFISKSLLEIKKNIVTVFTDIIKYDFNINIFSIKFFCK</sequence>
<dbReference type="Pfam" id="PF02823">
    <property type="entry name" value="ATP-synt_DE_N"/>
    <property type="match status" value="1"/>
</dbReference>
<dbReference type="InterPro" id="IPR036771">
    <property type="entry name" value="ATPsynth_dsu/esu_N"/>
</dbReference>
<dbReference type="Gene3D" id="2.60.15.10">
    <property type="entry name" value="F0F1 ATP synthase delta/epsilon subunit, N-terminal"/>
    <property type="match status" value="1"/>
</dbReference>
<dbReference type="InterPro" id="IPR020546">
    <property type="entry name" value="ATP_synth_F1_dsu/esu_N"/>
</dbReference>
<dbReference type="GO" id="GO:0045259">
    <property type="term" value="C:proton-transporting ATP synthase complex"/>
    <property type="evidence" value="ECO:0007669"/>
    <property type="project" value="UniProtKB-KW"/>
</dbReference>
<keyword evidence="1" id="KW-0066">ATP synthesis</keyword>
<proteinExistence type="predicted"/>
<evidence type="ECO:0000259" key="2">
    <source>
        <dbReference type="Pfam" id="PF02823"/>
    </source>
</evidence>
<feature type="domain" description="ATP synthase F1 complex delta/epsilon subunit N-terminal" evidence="2">
    <location>
        <begin position="3"/>
        <end position="75"/>
    </location>
</feature>
<dbReference type="AlphaFoldDB" id="A0AAX3N7D0"/>
<dbReference type="GO" id="GO:0015986">
    <property type="term" value="P:proton motive force-driven ATP synthesis"/>
    <property type="evidence" value="ECO:0007669"/>
    <property type="project" value="InterPro"/>
</dbReference>
<evidence type="ECO:0000256" key="1">
    <source>
        <dbReference type="ARBA" id="ARBA00023196"/>
    </source>
</evidence>
<gene>
    <name evidence="3" type="ORF">ONB71_02270</name>
</gene>
<protein>
    <recommendedName>
        <fullName evidence="2">ATP synthase F1 complex delta/epsilon subunit N-terminal domain-containing protein</fullName>
    </recommendedName>
</protein>
<dbReference type="EMBL" id="CP110496">
    <property type="protein sequence ID" value="WDI78507.1"/>
    <property type="molecule type" value="Genomic_DNA"/>
</dbReference>
<accession>A0AAX3N7D0</accession>
<keyword evidence="1" id="KW-0139">CF(1)</keyword>